<dbReference type="NCBIfam" id="TIGR04057">
    <property type="entry name" value="SusC_RagA_signa"/>
    <property type="match status" value="1"/>
</dbReference>
<keyword evidence="13" id="KW-0675">Receptor</keyword>
<dbReference type="InterPro" id="IPR036942">
    <property type="entry name" value="Beta-barrel_TonB_sf"/>
</dbReference>
<evidence type="ECO:0000256" key="6">
    <source>
        <dbReference type="ARBA" id="ARBA00023136"/>
    </source>
</evidence>
<feature type="domain" description="TonB-dependent receptor plug" evidence="12">
    <location>
        <begin position="131"/>
        <end position="238"/>
    </location>
</feature>
<feature type="domain" description="TonB-dependent receptor-like beta-barrel" evidence="11">
    <location>
        <begin position="434"/>
        <end position="957"/>
    </location>
</feature>
<organism evidence="13">
    <name type="scientific">Bacteroides intestinalis</name>
    <dbReference type="NCBI Taxonomy" id="329854"/>
    <lineage>
        <taxon>Bacteria</taxon>
        <taxon>Pseudomonadati</taxon>
        <taxon>Bacteroidota</taxon>
        <taxon>Bacteroidia</taxon>
        <taxon>Bacteroidales</taxon>
        <taxon>Bacteroidaceae</taxon>
        <taxon>Bacteroides</taxon>
    </lineage>
</organism>
<dbReference type="AlphaFoldDB" id="A0A139KU24"/>
<dbReference type="SUPFAM" id="SSF49464">
    <property type="entry name" value="Carboxypeptidase regulatory domain-like"/>
    <property type="match status" value="1"/>
</dbReference>
<keyword evidence="6 8" id="KW-0472">Membrane</keyword>
<name>A0A139KU24_9BACE</name>
<evidence type="ECO:0000259" key="12">
    <source>
        <dbReference type="Pfam" id="PF07715"/>
    </source>
</evidence>
<dbReference type="FunFam" id="2.60.40.1120:FF:000003">
    <property type="entry name" value="Outer membrane protein Omp121"/>
    <property type="match status" value="1"/>
</dbReference>
<dbReference type="InterPro" id="IPR037066">
    <property type="entry name" value="Plug_dom_sf"/>
</dbReference>
<comment type="caution">
    <text evidence="13">The sequence shown here is derived from an EMBL/GenBank/DDBJ whole genome shotgun (WGS) entry which is preliminary data.</text>
</comment>
<keyword evidence="4 8" id="KW-0812">Transmembrane</keyword>
<keyword evidence="5 9" id="KW-0798">TonB box</keyword>
<protein>
    <submittedName>
        <fullName evidence="13">TonB-dependent receptor</fullName>
    </submittedName>
</protein>
<evidence type="ECO:0000256" key="9">
    <source>
        <dbReference type="RuleBase" id="RU003357"/>
    </source>
</evidence>
<dbReference type="EMBL" id="LTDF01000165">
    <property type="protein sequence ID" value="KXT42655.1"/>
    <property type="molecule type" value="Genomic_DNA"/>
</dbReference>
<dbReference type="Proteomes" id="UP000070319">
    <property type="component" value="Unassembled WGS sequence"/>
</dbReference>
<evidence type="ECO:0000313" key="13">
    <source>
        <dbReference type="EMBL" id="KXT42655.1"/>
    </source>
</evidence>
<dbReference type="InterPro" id="IPR008969">
    <property type="entry name" value="CarboxyPept-like_regulatory"/>
</dbReference>
<dbReference type="Pfam" id="PF00593">
    <property type="entry name" value="TonB_dep_Rec_b-barrel"/>
    <property type="match status" value="1"/>
</dbReference>
<keyword evidence="7 8" id="KW-0998">Cell outer membrane</keyword>
<evidence type="ECO:0000256" key="8">
    <source>
        <dbReference type="PROSITE-ProRule" id="PRU01360"/>
    </source>
</evidence>
<evidence type="ECO:0000259" key="11">
    <source>
        <dbReference type="Pfam" id="PF00593"/>
    </source>
</evidence>
<keyword evidence="10" id="KW-0732">Signal</keyword>
<keyword evidence="3 8" id="KW-1134">Transmembrane beta strand</keyword>
<evidence type="ECO:0000256" key="1">
    <source>
        <dbReference type="ARBA" id="ARBA00004571"/>
    </source>
</evidence>
<comment type="subcellular location">
    <subcellularLocation>
        <location evidence="1 8">Cell outer membrane</location>
        <topology evidence="1 8">Multi-pass membrane protein</topology>
    </subcellularLocation>
</comment>
<dbReference type="InterPro" id="IPR000531">
    <property type="entry name" value="Beta-barrel_TonB"/>
</dbReference>
<dbReference type="Gene3D" id="2.40.170.20">
    <property type="entry name" value="TonB-dependent receptor, beta-barrel domain"/>
    <property type="match status" value="1"/>
</dbReference>
<gene>
    <name evidence="13" type="ORF">HMPREF2531_04724</name>
</gene>
<evidence type="ECO:0000256" key="2">
    <source>
        <dbReference type="ARBA" id="ARBA00022448"/>
    </source>
</evidence>
<dbReference type="InterPro" id="IPR039426">
    <property type="entry name" value="TonB-dep_rcpt-like"/>
</dbReference>
<dbReference type="InterPro" id="IPR023997">
    <property type="entry name" value="TonB-dep_OMP_SusC/RagA_CS"/>
</dbReference>
<dbReference type="PATRIC" id="fig|329854.7.peg.4796"/>
<dbReference type="SUPFAM" id="SSF56935">
    <property type="entry name" value="Porins"/>
    <property type="match status" value="1"/>
</dbReference>
<dbReference type="Pfam" id="PF13715">
    <property type="entry name" value="CarbopepD_reg_2"/>
    <property type="match status" value="1"/>
</dbReference>
<dbReference type="NCBIfam" id="TIGR04056">
    <property type="entry name" value="OMP_RagA_SusC"/>
    <property type="match status" value="1"/>
</dbReference>
<proteinExistence type="inferred from homology"/>
<comment type="similarity">
    <text evidence="8 9">Belongs to the TonB-dependent receptor family.</text>
</comment>
<dbReference type="InterPro" id="IPR023996">
    <property type="entry name" value="TonB-dep_OMP_SusC/RagA"/>
</dbReference>
<feature type="signal peptide" evidence="10">
    <location>
        <begin position="1"/>
        <end position="37"/>
    </location>
</feature>
<dbReference type="GO" id="GO:0009279">
    <property type="term" value="C:cell outer membrane"/>
    <property type="evidence" value="ECO:0007669"/>
    <property type="project" value="UniProtKB-SubCell"/>
</dbReference>
<evidence type="ECO:0000256" key="10">
    <source>
        <dbReference type="SAM" id="SignalP"/>
    </source>
</evidence>
<dbReference type="Gene3D" id="2.170.130.10">
    <property type="entry name" value="TonB-dependent receptor, plug domain"/>
    <property type="match status" value="1"/>
</dbReference>
<dbReference type="PROSITE" id="PS52016">
    <property type="entry name" value="TONB_DEPENDENT_REC_3"/>
    <property type="match status" value="1"/>
</dbReference>
<evidence type="ECO:0000256" key="7">
    <source>
        <dbReference type="ARBA" id="ARBA00023237"/>
    </source>
</evidence>
<keyword evidence="2 8" id="KW-0813">Transport</keyword>
<accession>A0A139KU24</accession>
<dbReference type="Pfam" id="PF07715">
    <property type="entry name" value="Plug"/>
    <property type="match status" value="1"/>
</dbReference>
<dbReference type="Gene3D" id="2.60.40.1120">
    <property type="entry name" value="Carboxypeptidase-like, regulatory domain"/>
    <property type="match status" value="1"/>
</dbReference>
<evidence type="ECO:0000256" key="3">
    <source>
        <dbReference type="ARBA" id="ARBA00022452"/>
    </source>
</evidence>
<dbReference type="InterPro" id="IPR012910">
    <property type="entry name" value="Plug_dom"/>
</dbReference>
<evidence type="ECO:0000256" key="4">
    <source>
        <dbReference type="ARBA" id="ARBA00022692"/>
    </source>
</evidence>
<evidence type="ECO:0000256" key="5">
    <source>
        <dbReference type="ARBA" id="ARBA00023077"/>
    </source>
</evidence>
<feature type="chain" id="PRO_5007486536" evidence="10">
    <location>
        <begin position="38"/>
        <end position="1001"/>
    </location>
</feature>
<reference evidence="13 14" key="1">
    <citation type="submission" date="2016-02" db="EMBL/GenBank/DDBJ databases">
        <authorList>
            <person name="Wen L."/>
            <person name="He K."/>
            <person name="Yang H."/>
        </authorList>
    </citation>
    <scope>NUCLEOTIDE SEQUENCE [LARGE SCALE GENOMIC DNA]</scope>
    <source>
        <strain evidence="13 14">KLE1704</strain>
    </source>
</reference>
<evidence type="ECO:0000313" key="14">
    <source>
        <dbReference type="Proteomes" id="UP000070319"/>
    </source>
</evidence>
<sequence>MIANLKTNSMNVKRTKLCLCRSLLLMAGLLFAVASFAQDLTVKGKVTDTTGETVIGANVTVKGTTNGIITDIDGNYTLSGVKPSSVLVFSFIGYKTQEIPCSGRQEINVVLSEDAQALDEVVVVGYGSLSKKELSSSIVQVDRSKFLQGSMNNPMEMLTGKVAGLTVNNTAAANPNASSSLQIRGATSISASNDPLVVIDGVAGGDIRNLAAQDIESMTVLKDAASAAIYGTRGANGVILITTRKGAGEAGRAQVTYDSWFGVNLAKSGPDILSADEFRRSRRATDYGYSTDWYDLLLRDFSYDNNQYLSIDGSTKNGYYGASFNYKKATGLDLNSSREEFGGRFVLNQRMMDGIVELNGSLNARRVNEVWGNDGMFDTALSMNPTMPLYNEDGTYFQPTSPTGARNPVQELKEIDNNGQRVYLLGTAEVKVNLIRSEKQMLNTSLSYSLHYNDLKQHYYTPSTAGESYWNGYNGRAEVTYQKWYTSRLEWLGNYSLDLGDHNFKAMVGYNYEQTTWERLQAGNSDFNFDDILWNNLGSGSYLAKGKASMGTGKSLAKLIGVFGRINYNWKNLLIASASIRYEGSTKFGADHKWGAFPSLSLAWEMANMGFLKDHQNIVQSLKPRVSYGVTGRSDFDCYQSLATYGSHKNAQLNVTDTYLMDGAWVTGYAPSVNANSKLGWEKSVSMNIGVDFALWNRLRGSVEWFDRQSRDLLYNYTAPQPPYIYSTILVNVGTTVNRGIEVSLEGDAFKGTPVEWTTGINYSYGTTKLDKLSNSLYKASYVELYQKPGVGTSEYFFRVEEGSKIGQFYGYEYAGVENGDMMIYTDEGEKVPVSKADVKYKRHIGNGTPTSYLSWSNTLRYKNFDLSLMFNGAFGFEIFNMRRYGMGLKGCGTDNVLRDAYGKDADITTGGGVISSFFLEKGDYFKLDNLTLGYTITPKENKFIKGMRVYLTAKNLFTLTGYSGNDPSAVAINGLTPGVDTNSAYPSATQLSVGLNIRFK</sequence>